<dbReference type="GO" id="GO:0009636">
    <property type="term" value="P:response to toxic substance"/>
    <property type="evidence" value="ECO:0007669"/>
    <property type="project" value="UniProtKB-KW"/>
</dbReference>
<dbReference type="SUPFAM" id="SSF52343">
    <property type="entry name" value="Ferredoxin reductase-like, C-terminal NADP-linked domain"/>
    <property type="match status" value="1"/>
</dbReference>
<evidence type="ECO:0000256" key="12">
    <source>
        <dbReference type="ARBA" id="ARBA00023004"/>
    </source>
</evidence>
<reference evidence="18" key="1">
    <citation type="journal article" date="2022" name="DNA Res.">
        <title>Genome analysis of five recently described species of the CUG-Ser clade uncovers Candida theae as a new hybrid lineage with pathogenic potential in the Candida parapsilosis species complex.</title>
        <authorList>
            <person name="Mixao V."/>
            <person name="Del Olmo V."/>
            <person name="Hegedusova E."/>
            <person name="Saus E."/>
            <person name="Pryszcz L."/>
            <person name="Cillingova A."/>
            <person name="Nosek J."/>
            <person name="Gabaldon T."/>
        </authorList>
    </citation>
    <scope>NUCLEOTIDE SEQUENCE</scope>
    <source>
        <strain evidence="18">CBS 10844</strain>
    </source>
</reference>
<keyword evidence="12" id="KW-0408">Iron</keyword>
<evidence type="ECO:0000256" key="9">
    <source>
        <dbReference type="ARBA" id="ARBA00022827"/>
    </source>
</evidence>
<dbReference type="InterPro" id="IPR012292">
    <property type="entry name" value="Globin/Proto"/>
</dbReference>
<evidence type="ECO:0000256" key="8">
    <source>
        <dbReference type="ARBA" id="ARBA00022723"/>
    </source>
</evidence>
<keyword evidence="7" id="KW-0285">Flavoprotein</keyword>
<evidence type="ECO:0000256" key="2">
    <source>
        <dbReference type="ARBA" id="ARBA00001974"/>
    </source>
</evidence>
<dbReference type="InterPro" id="IPR008333">
    <property type="entry name" value="Cbr1-like_FAD-bd_dom"/>
</dbReference>
<dbReference type="Pfam" id="PF00042">
    <property type="entry name" value="Globin"/>
    <property type="match status" value="1"/>
</dbReference>
<evidence type="ECO:0000256" key="5">
    <source>
        <dbReference type="ARBA" id="ARBA00022575"/>
    </source>
</evidence>
<dbReference type="PANTHER" id="PTHR43396:SF3">
    <property type="entry name" value="FLAVOHEMOPROTEIN"/>
    <property type="match status" value="1"/>
</dbReference>
<dbReference type="Proteomes" id="UP001202479">
    <property type="component" value="Unassembled WGS sequence"/>
</dbReference>
<organism evidence="18 19">
    <name type="scientific">Candida oxycetoniae</name>
    <dbReference type="NCBI Taxonomy" id="497107"/>
    <lineage>
        <taxon>Eukaryota</taxon>
        <taxon>Fungi</taxon>
        <taxon>Dikarya</taxon>
        <taxon>Ascomycota</taxon>
        <taxon>Saccharomycotina</taxon>
        <taxon>Pichiomycetes</taxon>
        <taxon>Debaryomycetaceae</taxon>
        <taxon>Candida/Lodderomyces clade</taxon>
        <taxon>Candida</taxon>
    </lineage>
</organism>
<keyword evidence="6" id="KW-0349">Heme</keyword>
<keyword evidence="5" id="KW-0216">Detoxification</keyword>
<dbReference type="EC" id="1.14.12.17" evidence="4"/>
<dbReference type="RefSeq" id="XP_049181184.1">
    <property type="nucleotide sequence ID" value="XM_049322911.1"/>
</dbReference>
<dbReference type="InterPro" id="IPR017938">
    <property type="entry name" value="Riboflavin_synthase-like_b-brl"/>
</dbReference>
<dbReference type="GO" id="GO:0046872">
    <property type="term" value="F:metal ion binding"/>
    <property type="evidence" value="ECO:0007669"/>
    <property type="project" value="UniProtKB-KW"/>
</dbReference>
<evidence type="ECO:0000256" key="15">
    <source>
        <dbReference type="ARBA" id="ARBA00049433"/>
    </source>
</evidence>
<dbReference type="InterPro" id="IPR001433">
    <property type="entry name" value="OxRdtase_FAD/NAD-bd"/>
</dbReference>
<gene>
    <name evidence="18" type="ORF">KGF56_001755</name>
</gene>
<dbReference type="PANTHER" id="PTHR43396">
    <property type="entry name" value="FLAVOHEMOPROTEIN"/>
    <property type="match status" value="1"/>
</dbReference>
<dbReference type="CDD" id="cd06184">
    <property type="entry name" value="flavohem_like_fad_nad_binding"/>
    <property type="match status" value="1"/>
</dbReference>
<feature type="domain" description="FAD-binding FR-type" evidence="17">
    <location>
        <begin position="156"/>
        <end position="261"/>
    </location>
</feature>
<dbReference type="SUPFAM" id="SSF46458">
    <property type="entry name" value="Globin-like"/>
    <property type="match status" value="1"/>
</dbReference>
<evidence type="ECO:0000313" key="19">
    <source>
        <dbReference type="Proteomes" id="UP001202479"/>
    </source>
</evidence>
<dbReference type="PRINTS" id="PR00406">
    <property type="entry name" value="CYTB5RDTASE"/>
</dbReference>
<dbReference type="PROSITE" id="PS51384">
    <property type="entry name" value="FAD_FR"/>
    <property type="match status" value="1"/>
</dbReference>
<evidence type="ECO:0000259" key="17">
    <source>
        <dbReference type="PROSITE" id="PS51384"/>
    </source>
</evidence>
<dbReference type="FunFam" id="2.40.30.10:FF:000034">
    <property type="entry name" value="Flavohemoprotein"/>
    <property type="match status" value="1"/>
</dbReference>
<evidence type="ECO:0000256" key="7">
    <source>
        <dbReference type="ARBA" id="ARBA00022630"/>
    </source>
</evidence>
<evidence type="ECO:0000256" key="11">
    <source>
        <dbReference type="ARBA" id="ARBA00023002"/>
    </source>
</evidence>
<feature type="domain" description="Globin" evidence="16">
    <location>
        <begin position="9"/>
        <end position="147"/>
    </location>
</feature>
<dbReference type="GO" id="GO:0071500">
    <property type="term" value="P:cellular response to nitrosative stress"/>
    <property type="evidence" value="ECO:0007669"/>
    <property type="project" value="TreeGrafter"/>
</dbReference>
<keyword evidence="19" id="KW-1185">Reference proteome</keyword>
<protein>
    <recommendedName>
        <fullName evidence="4">nitric oxide dioxygenase</fullName>
        <ecNumber evidence="4">1.14.12.17</ecNumber>
    </recommendedName>
</protein>
<dbReference type="SUPFAM" id="SSF63380">
    <property type="entry name" value="Riboflavin synthase domain-like"/>
    <property type="match status" value="1"/>
</dbReference>
<dbReference type="AlphaFoldDB" id="A0AAI9WYV4"/>
<dbReference type="GO" id="GO:0008941">
    <property type="term" value="F:nitric oxide dioxygenase NAD(P)H activity"/>
    <property type="evidence" value="ECO:0007669"/>
    <property type="project" value="UniProtKB-EC"/>
</dbReference>
<name>A0AAI9WYV4_9ASCO</name>
<evidence type="ECO:0000256" key="14">
    <source>
        <dbReference type="ARBA" id="ARBA00048649"/>
    </source>
</evidence>
<dbReference type="FunFam" id="1.10.490.10:FF:000003">
    <property type="entry name" value="Flavohemoprotein"/>
    <property type="match status" value="1"/>
</dbReference>
<dbReference type="InterPro" id="IPR017927">
    <property type="entry name" value="FAD-bd_FR_type"/>
</dbReference>
<keyword evidence="10" id="KW-0521">NADP</keyword>
<dbReference type="InterPro" id="IPR000971">
    <property type="entry name" value="Globin"/>
</dbReference>
<keyword evidence="13" id="KW-0520">NAD</keyword>
<evidence type="ECO:0000313" key="18">
    <source>
        <dbReference type="EMBL" id="KAI3405439.1"/>
    </source>
</evidence>
<keyword evidence="8" id="KW-0479">Metal-binding</keyword>
<evidence type="ECO:0000259" key="16">
    <source>
        <dbReference type="PROSITE" id="PS01033"/>
    </source>
</evidence>
<comment type="catalytic activity">
    <reaction evidence="15">
        <text>2 nitric oxide + NADPH + 2 O2 = 2 nitrate + NADP(+) + H(+)</text>
        <dbReference type="Rhea" id="RHEA:19465"/>
        <dbReference type="ChEBI" id="CHEBI:15378"/>
        <dbReference type="ChEBI" id="CHEBI:15379"/>
        <dbReference type="ChEBI" id="CHEBI:16480"/>
        <dbReference type="ChEBI" id="CHEBI:17632"/>
        <dbReference type="ChEBI" id="CHEBI:57783"/>
        <dbReference type="ChEBI" id="CHEBI:58349"/>
        <dbReference type="EC" id="1.14.12.17"/>
    </reaction>
</comment>
<comment type="caution">
    <text evidence="18">The sequence shown here is derived from an EMBL/GenBank/DDBJ whole genome shotgun (WGS) entry which is preliminary data.</text>
</comment>
<dbReference type="GeneID" id="73379372"/>
<keyword evidence="9" id="KW-0274">FAD</keyword>
<dbReference type="Gene3D" id="2.40.30.10">
    <property type="entry name" value="Translation factors"/>
    <property type="match status" value="1"/>
</dbReference>
<evidence type="ECO:0000256" key="6">
    <source>
        <dbReference type="ARBA" id="ARBA00022617"/>
    </source>
</evidence>
<dbReference type="InterPro" id="IPR039261">
    <property type="entry name" value="FNR_nucleotide-bd"/>
</dbReference>
<dbReference type="CDD" id="cd19754">
    <property type="entry name" value="FHb_fungal-globin"/>
    <property type="match status" value="1"/>
</dbReference>
<sequence>MTQLYQQKELTPNQIKLIKETVPILEQAGETLTAKFYKRMLGGYDEVKPFFNETDQKLLRQPRILAYSLLNYARNIEDLTPLLGFVAQIVSKHVGLQVKAEHYPIVGSCLIETMKEILPAEIATQEFIEAWSIAYGNLAAILIDLEANEFKKEPWNNFKEFKVTRMIEECPEVKSVYFTPVDGGEIAPVKPGQYVCIRWMTPGAKFEKSREYSISQPPRNNEYRISVRKLPGGVVSTYIHEQLKVGDILRVAPPNGNFIYDAEGAKKLTLLCGGIGITPLISIMQAALSNGCEKITLLYSNRTDDSRAFGPFLSDLSKQNPGKLEIIEFFDGAYSGKHSIEGAQVYERAVQTGDLDKYTENGEDVYLLGPRGYMKFIKEYLGKKGTEVKLEYFGPYDP</sequence>
<comment type="cofactor">
    <cofactor evidence="2">
        <name>FAD</name>
        <dbReference type="ChEBI" id="CHEBI:57692"/>
    </cofactor>
</comment>
<dbReference type="Gene3D" id="1.10.490.10">
    <property type="entry name" value="Globins"/>
    <property type="match status" value="1"/>
</dbReference>
<dbReference type="EMBL" id="JAHUZD010000035">
    <property type="protein sequence ID" value="KAI3405439.1"/>
    <property type="molecule type" value="Genomic_DNA"/>
</dbReference>
<proteinExistence type="inferred from homology"/>
<evidence type="ECO:0000256" key="10">
    <source>
        <dbReference type="ARBA" id="ARBA00022857"/>
    </source>
</evidence>
<evidence type="ECO:0000256" key="4">
    <source>
        <dbReference type="ARBA" id="ARBA00012229"/>
    </source>
</evidence>
<keyword evidence="11" id="KW-0560">Oxidoreductase</keyword>
<dbReference type="PROSITE" id="PS01033">
    <property type="entry name" value="GLOBIN"/>
    <property type="match status" value="1"/>
</dbReference>
<evidence type="ECO:0000256" key="13">
    <source>
        <dbReference type="ARBA" id="ARBA00023027"/>
    </source>
</evidence>
<dbReference type="GO" id="GO:0046210">
    <property type="term" value="P:nitric oxide catabolic process"/>
    <property type="evidence" value="ECO:0007669"/>
    <property type="project" value="TreeGrafter"/>
</dbReference>
<dbReference type="GO" id="GO:0020037">
    <property type="term" value="F:heme binding"/>
    <property type="evidence" value="ECO:0007669"/>
    <property type="project" value="InterPro"/>
</dbReference>
<evidence type="ECO:0000256" key="3">
    <source>
        <dbReference type="ARBA" id="ARBA00006401"/>
    </source>
</evidence>
<comment type="similarity">
    <text evidence="3">In the C-terminal section; belongs to the flavoprotein pyridine nucleotide cytochrome reductase family.</text>
</comment>
<dbReference type="Pfam" id="PF00175">
    <property type="entry name" value="NAD_binding_1"/>
    <property type="match status" value="1"/>
</dbReference>
<dbReference type="Pfam" id="PF00970">
    <property type="entry name" value="FAD_binding_6"/>
    <property type="match status" value="1"/>
</dbReference>
<comment type="catalytic activity">
    <reaction evidence="14">
        <text>2 nitric oxide + NADH + 2 O2 = 2 nitrate + NAD(+) + H(+)</text>
        <dbReference type="Rhea" id="RHEA:19469"/>
        <dbReference type="ChEBI" id="CHEBI:15378"/>
        <dbReference type="ChEBI" id="CHEBI:15379"/>
        <dbReference type="ChEBI" id="CHEBI:16480"/>
        <dbReference type="ChEBI" id="CHEBI:17632"/>
        <dbReference type="ChEBI" id="CHEBI:57540"/>
        <dbReference type="ChEBI" id="CHEBI:57945"/>
        <dbReference type="EC" id="1.14.12.17"/>
    </reaction>
</comment>
<evidence type="ECO:0000256" key="1">
    <source>
        <dbReference type="ARBA" id="ARBA00001970"/>
    </source>
</evidence>
<dbReference type="Gene3D" id="3.40.50.80">
    <property type="entry name" value="Nucleotide-binding domain of ferredoxin-NADP reductase (FNR) module"/>
    <property type="match status" value="1"/>
</dbReference>
<comment type="cofactor">
    <cofactor evidence="1">
        <name>heme b</name>
        <dbReference type="ChEBI" id="CHEBI:60344"/>
    </cofactor>
</comment>
<accession>A0AAI9WYV4</accession>
<dbReference type="GO" id="GO:0019825">
    <property type="term" value="F:oxygen binding"/>
    <property type="evidence" value="ECO:0007669"/>
    <property type="project" value="InterPro"/>
</dbReference>
<dbReference type="GO" id="GO:0071949">
    <property type="term" value="F:FAD binding"/>
    <property type="evidence" value="ECO:0007669"/>
    <property type="project" value="TreeGrafter"/>
</dbReference>
<dbReference type="InterPro" id="IPR009050">
    <property type="entry name" value="Globin-like_sf"/>
</dbReference>